<keyword evidence="2" id="KW-1185">Reference proteome</keyword>
<organism evidence="1 2">
    <name type="scientific">Stephania yunnanensis</name>
    <dbReference type="NCBI Taxonomy" id="152371"/>
    <lineage>
        <taxon>Eukaryota</taxon>
        <taxon>Viridiplantae</taxon>
        <taxon>Streptophyta</taxon>
        <taxon>Embryophyta</taxon>
        <taxon>Tracheophyta</taxon>
        <taxon>Spermatophyta</taxon>
        <taxon>Magnoliopsida</taxon>
        <taxon>Ranunculales</taxon>
        <taxon>Menispermaceae</taxon>
        <taxon>Menispermoideae</taxon>
        <taxon>Cissampelideae</taxon>
        <taxon>Stephania</taxon>
    </lineage>
</organism>
<reference evidence="1 2" key="1">
    <citation type="submission" date="2024-01" db="EMBL/GenBank/DDBJ databases">
        <title>Genome assemblies of Stephania.</title>
        <authorList>
            <person name="Yang L."/>
        </authorList>
    </citation>
    <scope>NUCLEOTIDE SEQUENCE [LARGE SCALE GENOMIC DNA]</scope>
    <source>
        <strain evidence="1">YNDBR</strain>
        <tissue evidence="1">Leaf</tissue>
    </source>
</reference>
<gene>
    <name evidence="1" type="ORF">Syun_001301</name>
</gene>
<comment type="caution">
    <text evidence="1">The sequence shown here is derived from an EMBL/GenBank/DDBJ whole genome shotgun (WGS) entry which is preliminary data.</text>
</comment>
<sequence length="89" mass="9963">MIVGAQDSLRFVRGPDVAEVILQGRYQSSTPADCENHMGNDSSEGKSIVQEVNVNTIKQTEGDMIDYDQLEEMAMLNIYKQNGRPEEIN</sequence>
<proteinExistence type="predicted"/>
<evidence type="ECO:0000313" key="2">
    <source>
        <dbReference type="Proteomes" id="UP001420932"/>
    </source>
</evidence>
<dbReference type="EMBL" id="JBBNAF010000001">
    <property type="protein sequence ID" value="KAK9169161.1"/>
    <property type="molecule type" value="Genomic_DNA"/>
</dbReference>
<dbReference type="Proteomes" id="UP001420932">
    <property type="component" value="Unassembled WGS sequence"/>
</dbReference>
<accession>A0AAP0LDN6</accession>
<protein>
    <submittedName>
        <fullName evidence="1">Uncharacterized protein</fullName>
    </submittedName>
</protein>
<name>A0AAP0LDN6_9MAGN</name>
<evidence type="ECO:0000313" key="1">
    <source>
        <dbReference type="EMBL" id="KAK9169161.1"/>
    </source>
</evidence>
<dbReference type="AlphaFoldDB" id="A0AAP0LDN6"/>